<dbReference type="EMBL" id="JAPDOG010000005">
    <property type="protein sequence ID" value="MCW3781561.1"/>
    <property type="molecule type" value="Genomic_DNA"/>
</dbReference>
<evidence type="ECO:0000313" key="2">
    <source>
        <dbReference type="Proteomes" id="UP001207582"/>
    </source>
</evidence>
<name>A0ABT3J1J4_9RHOB</name>
<accession>A0ABT3J1J4</accession>
<dbReference type="RefSeq" id="WP_264771619.1">
    <property type="nucleotide sequence ID" value="NZ_JAPDOG010000005.1"/>
</dbReference>
<comment type="caution">
    <text evidence="1">The sequence shown here is derived from an EMBL/GenBank/DDBJ whole genome shotgun (WGS) entry which is preliminary data.</text>
</comment>
<dbReference type="Proteomes" id="UP001207582">
    <property type="component" value="Unassembled WGS sequence"/>
</dbReference>
<dbReference type="Gene3D" id="3.60.21.10">
    <property type="match status" value="1"/>
</dbReference>
<keyword evidence="2" id="KW-1185">Reference proteome</keyword>
<dbReference type="InterPro" id="IPR029052">
    <property type="entry name" value="Metallo-depent_PP-like"/>
</dbReference>
<protein>
    <submittedName>
        <fullName evidence="1">Metallophosphoesterase</fullName>
    </submittedName>
</protein>
<organism evidence="1 2">
    <name type="scientific">Defluviimonas salinarum</name>
    <dbReference type="NCBI Taxonomy" id="2992147"/>
    <lineage>
        <taxon>Bacteria</taxon>
        <taxon>Pseudomonadati</taxon>
        <taxon>Pseudomonadota</taxon>
        <taxon>Alphaproteobacteria</taxon>
        <taxon>Rhodobacterales</taxon>
        <taxon>Paracoccaceae</taxon>
        <taxon>Albidovulum</taxon>
    </lineage>
</organism>
<evidence type="ECO:0000313" key="1">
    <source>
        <dbReference type="EMBL" id="MCW3781561.1"/>
    </source>
</evidence>
<dbReference type="SUPFAM" id="SSF56300">
    <property type="entry name" value="Metallo-dependent phosphatases"/>
    <property type="match status" value="1"/>
</dbReference>
<reference evidence="1 2" key="1">
    <citation type="submission" date="2022-10" db="EMBL/GenBank/DDBJ databases">
        <title>Defluviimonas sp. CAU 1641 isolated from mud.</title>
        <authorList>
            <person name="Kim W."/>
        </authorList>
    </citation>
    <scope>NUCLEOTIDE SEQUENCE [LARGE SCALE GENOMIC DNA]</scope>
    <source>
        <strain evidence="1 2">CAU 1641</strain>
    </source>
</reference>
<proteinExistence type="predicted"/>
<gene>
    <name evidence="1" type="ORF">OM960_08155</name>
</gene>
<sequence>MTHWYVADLHFGHDSIVRNAGRPFRDVNHMEAVLLERLWDKVGPTDDLWIVGDFAFGPKAKDGNWLLKLFGQLPGGRRHLVIGNHDGPLTLSLPWDSVALLAEVEDPASEIPITLCHYPMMTWNHARKGALHLFGHVHGNWRGSANSVNIGVDVWDYFPVSFGDAARRARDLPVHRHWKDVEPRA</sequence>